<dbReference type="SUPFAM" id="SSF55785">
    <property type="entry name" value="PYP-like sensor domain (PAS domain)"/>
    <property type="match status" value="2"/>
</dbReference>
<dbReference type="CDD" id="cd00130">
    <property type="entry name" value="PAS"/>
    <property type="match status" value="1"/>
</dbReference>
<dbReference type="PROSITE" id="PS50109">
    <property type="entry name" value="HIS_KIN"/>
    <property type="match status" value="1"/>
</dbReference>
<evidence type="ECO:0000256" key="3">
    <source>
        <dbReference type="ARBA" id="ARBA00022553"/>
    </source>
</evidence>
<dbReference type="GO" id="GO:0000155">
    <property type="term" value="F:phosphorelay sensor kinase activity"/>
    <property type="evidence" value="ECO:0007669"/>
    <property type="project" value="InterPro"/>
</dbReference>
<dbReference type="Pfam" id="PF00512">
    <property type="entry name" value="HisKA"/>
    <property type="match status" value="1"/>
</dbReference>
<dbReference type="SUPFAM" id="SSF47384">
    <property type="entry name" value="Homodimeric domain of signal transducing histidine kinase"/>
    <property type="match status" value="1"/>
</dbReference>
<dbReference type="InterPro" id="IPR004358">
    <property type="entry name" value="Sig_transdc_His_kin-like_C"/>
</dbReference>
<protein>
    <recommendedName>
        <fullName evidence="2">histidine kinase</fullName>
        <ecNumber evidence="2">2.7.13.3</ecNumber>
    </recommendedName>
</protein>
<comment type="caution">
    <text evidence="7">The sequence shown here is derived from an EMBL/GenBank/DDBJ whole genome shotgun (WGS) entry which is preliminary data.</text>
</comment>
<name>A0A9E5JVT8_9GAMM</name>
<dbReference type="InterPro" id="IPR036890">
    <property type="entry name" value="HATPase_C_sf"/>
</dbReference>
<dbReference type="SMART" id="SM00387">
    <property type="entry name" value="HATPase_c"/>
    <property type="match status" value="1"/>
</dbReference>
<feature type="domain" description="PAC" evidence="6">
    <location>
        <begin position="92"/>
        <end position="144"/>
    </location>
</feature>
<feature type="domain" description="Histidine kinase" evidence="4">
    <location>
        <begin position="288"/>
        <end position="504"/>
    </location>
</feature>
<evidence type="ECO:0000259" key="5">
    <source>
        <dbReference type="PROSITE" id="PS50112"/>
    </source>
</evidence>
<dbReference type="CDD" id="cd00082">
    <property type="entry name" value="HisKA"/>
    <property type="match status" value="1"/>
</dbReference>
<dbReference type="SMART" id="SM00086">
    <property type="entry name" value="PAC"/>
    <property type="match status" value="1"/>
</dbReference>
<dbReference type="InterPro" id="IPR035965">
    <property type="entry name" value="PAS-like_dom_sf"/>
</dbReference>
<dbReference type="EC" id="2.7.13.3" evidence="2"/>
<evidence type="ECO:0000313" key="8">
    <source>
        <dbReference type="Proteomes" id="UP000787472"/>
    </source>
</evidence>
<reference evidence="7" key="1">
    <citation type="submission" date="2020-03" db="EMBL/GenBank/DDBJ databases">
        <authorList>
            <person name="Guo F."/>
        </authorList>
    </citation>
    <scope>NUCLEOTIDE SEQUENCE</scope>
    <source>
        <strain evidence="7">JCM 30134</strain>
    </source>
</reference>
<dbReference type="AlphaFoldDB" id="A0A9E5JVT8"/>
<dbReference type="PROSITE" id="PS50112">
    <property type="entry name" value="PAS"/>
    <property type="match status" value="1"/>
</dbReference>
<proteinExistence type="predicted"/>
<dbReference type="PANTHER" id="PTHR43065:SF42">
    <property type="entry name" value="TWO-COMPONENT SENSOR PPRA"/>
    <property type="match status" value="1"/>
</dbReference>
<evidence type="ECO:0000256" key="2">
    <source>
        <dbReference type="ARBA" id="ARBA00012438"/>
    </source>
</evidence>
<dbReference type="SUPFAM" id="SSF55874">
    <property type="entry name" value="ATPase domain of HSP90 chaperone/DNA topoisomerase II/histidine kinase"/>
    <property type="match status" value="1"/>
</dbReference>
<evidence type="ECO:0000259" key="6">
    <source>
        <dbReference type="PROSITE" id="PS50113"/>
    </source>
</evidence>
<organism evidence="7 8">
    <name type="scientific">Pseudomaricurvus hydrocarbonicus</name>
    <dbReference type="NCBI Taxonomy" id="1470433"/>
    <lineage>
        <taxon>Bacteria</taxon>
        <taxon>Pseudomonadati</taxon>
        <taxon>Pseudomonadota</taxon>
        <taxon>Gammaproteobacteria</taxon>
        <taxon>Cellvibrionales</taxon>
        <taxon>Cellvibrionaceae</taxon>
        <taxon>Pseudomaricurvus</taxon>
    </lineage>
</organism>
<dbReference type="PROSITE" id="PS50113">
    <property type="entry name" value="PAC"/>
    <property type="match status" value="1"/>
</dbReference>
<dbReference type="NCBIfam" id="TIGR00229">
    <property type="entry name" value="sensory_box"/>
    <property type="match status" value="1"/>
</dbReference>
<dbReference type="InterPro" id="IPR000014">
    <property type="entry name" value="PAS"/>
</dbReference>
<dbReference type="InterPro" id="IPR003661">
    <property type="entry name" value="HisK_dim/P_dom"/>
</dbReference>
<dbReference type="PANTHER" id="PTHR43065">
    <property type="entry name" value="SENSOR HISTIDINE KINASE"/>
    <property type="match status" value="1"/>
</dbReference>
<dbReference type="Pfam" id="PF08447">
    <property type="entry name" value="PAS_3"/>
    <property type="match status" value="1"/>
</dbReference>
<dbReference type="Pfam" id="PF02518">
    <property type="entry name" value="HATPase_c"/>
    <property type="match status" value="1"/>
</dbReference>
<comment type="catalytic activity">
    <reaction evidence="1">
        <text>ATP + protein L-histidine = ADP + protein N-phospho-L-histidine.</text>
        <dbReference type="EC" id="2.7.13.3"/>
    </reaction>
</comment>
<evidence type="ECO:0000259" key="4">
    <source>
        <dbReference type="PROSITE" id="PS50109"/>
    </source>
</evidence>
<dbReference type="SMART" id="SM00388">
    <property type="entry name" value="HisKA"/>
    <property type="match status" value="1"/>
</dbReference>
<dbReference type="Gene3D" id="3.30.450.20">
    <property type="entry name" value="PAS domain"/>
    <property type="match status" value="2"/>
</dbReference>
<dbReference type="InterPro" id="IPR001610">
    <property type="entry name" value="PAC"/>
</dbReference>
<dbReference type="InterPro" id="IPR005467">
    <property type="entry name" value="His_kinase_dom"/>
</dbReference>
<sequence length="505" mass="56992">MTKSSRTDSLITMGGSSSDARYRFLVERSGDIISTHRPGDWAYTSLNPALERMSGYTAEELLGRPAYELFHPDDAEAMKNKLIPAIYHHGARTFRYRSCNKDGSYSWMESTHSSVRDDEGQLIEIIAITRNISAQVNAEESTRLLASVVEASFAMILFCDRQHRVNYMNQATRDVLYVAGMDERPYLKDLLGAENYAEVVESAFSQADIDGSWNGALRVRAPQARDRYLLLEEVLAYSKAELGKKGNYYSLIIRDSTEQKMIERRVRDQQSDLIHASRLTTLGEMATGLAHEINQPLATTLNYARGAVRMLDDGQRLSEEHLHKVFDIIVRQTQLAADIVKRLRSFVKKTPYQRSEFSLQQVIQEVQQLLGHDLWSNRVTLEYNLPETAANVIGDRIQIQQVLFNLIRNSMDAYQESNCDDRIVLIGITIDDKDILMTLQDFAGGIDESLRETLFEPYVTLKSHGLGMGLSISRSIVEAHGGQIVVDMDHPPATSFTVKLPRAGC</sequence>
<keyword evidence="8" id="KW-1185">Reference proteome</keyword>
<dbReference type="RefSeq" id="WP_167184387.1">
    <property type="nucleotide sequence ID" value="NZ_JAAONZ010000004.1"/>
</dbReference>
<dbReference type="SMART" id="SM00091">
    <property type="entry name" value="PAS"/>
    <property type="match status" value="2"/>
</dbReference>
<dbReference type="Proteomes" id="UP000787472">
    <property type="component" value="Unassembled WGS sequence"/>
</dbReference>
<evidence type="ECO:0000313" key="7">
    <source>
        <dbReference type="EMBL" id="NHO65460.1"/>
    </source>
</evidence>
<dbReference type="EMBL" id="JAAONZ010000004">
    <property type="protein sequence ID" value="NHO65460.1"/>
    <property type="molecule type" value="Genomic_DNA"/>
</dbReference>
<dbReference type="Gene3D" id="1.10.287.130">
    <property type="match status" value="1"/>
</dbReference>
<dbReference type="InterPro" id="IPR013655">
    <property type="entry name" value="PAS_fold_3"/>
</dbReference>
<gene>
    <name evidence="7" type="ORF">G8770_07900</name>
</gene>
<feature type="domain" description="PAS" evidence="5">
    <location>
        <begin position="18"/>
        <end position="89"/>
    </location>
</feature>
<dbReference type="InterPro" id="IPR003594">
    <property type="entry name" value="HATPase_dom"/>
</dbReference>
<dbReference type="InterPro" id="IPR036097">
    <property type="entry name" value="HisK_dim/P_sf"/>
</dbReference>
<dbReference type="InterPro" id="IPR000700">
    <property type="entry name" value="PAS-assoc_C"/>
</dbReference>
<accession>A0A9E5JVT8</accession>
<keyword evidence="3" id="KW-0597">Phosphoprotein</keyword>
<dbReference type="PRINTS" id="PR00344">
    <property type="entry name" value="BCTRLSENSOR"/>
</dbReference>
<evidence type="ECO:0000256" key="1">
    <source>
        <dbReference type="ARBA" id="ARBA00000085"/>
    </source>
</evidence>
<dbReference type="Gene3D" id="3.30.565.10">
    <property type="entry name" value="Histidine kinase-like ATPase, C-terminal domain"/>
    <property type="match status" value="1"/>
</dbReference>